<organism evidence="3 4">
    <name type="scientific">SAR86 cluster bacterium</name>
    <dbReference type="NCBI Taxonomy" id="2030880"/>
    <lineage>
        <taxon>Bacteria</taxon>
        <taxon>Pseudomonadati</taxon>
        <taxon>Pseudomonadota</taxon>
        <taxon>Gammaproteobacteria</taxon>
        <taxon>SAR86 cluster</taxon>
    </lineage>
</organism>
<feature type="transmembrane region" description="Helical" evidence="1">
    <location>
        <begin position="349"/>
        <end position="368"/>
    </location>
</feature>
<feature type="transmembrane region" description="Helical" evidence="1">
    <location>
        <begin position="374"/>
        <end position="395"/>
    </location>
</feature>
<feature type="transmembrane region" description="Helical" evidence="1">
    <location>
        <begin position="271"/>
        <end position="289"/>
    </location>
</feature>
<name>A0A368BQ13_9GAMM</name>
<evidence type="ECO:0000313" key="4">
    <source>
        <dbReference type="Proteomes" id="UP000252147"/>
    </source>
</evidence>
<reference evidence="3 4" key="1">
    <citation type="journal article" date="2018" name="Microbiome">
        <title>Fine metagenomic profile of the Mediterranean stratified and mixed water columns revealed by assembly and recruitment.</title>
        <authorList>
            <person name="Haro-Moreno J.M."/>
            <person name="Lopez-Perez M."/>
            <person name="De La Torre J.R."/>
            <person name="Picazo A."/>
            <person name="Camacho A."/>
            <person name="Rodriguez-Valera F."/>
        </authorList>
    </citation>
    <scope>NUCLEOTIDE SEQUENCE [LARGE SCALE GENOMIC DNA]</scope>
    <source>
        <strain evidence="3">MED-G83</strain>
    </source>
</reference>
<keyword evidence="1" id="KW-0812">Transmembrane</keyword>
<dbReference type="PANTHER" id="PTHR30590">
    <property type="entry name" value="INNER MEMBRANE PROTEIN"/>
    <property type="match status" value="1"/>
</dbReference>
<evidence type="ECO:0000259" key="2">
    <source>
        <dbReference type="Pfam" id="PF04235"/>
    </source>
</evidence>
<proteinExistence type="predicted"/>
<dbReference type="Proteomes" id="UP000252147">
    <property type="component" value="Unassembled WGS sequence"/>
</dbReference>
<sequence length="422" mass="48780">MQFPVTESKRIEVLDVVRGFSLLGILLLNIIAFGLVSQSYINPSLDLPNSFTIDWAIWGVIEVTAEGAMRGIFSILFGAGIVLFCTNKSKEDQKLFLRRNLFLLCFGIIDAYFLLWYGDILITYAVAGYILYYLRNLTGKTLLKIAVAILCFTAFLNYLGKEVITYSKDAYIEVNSSEKTEITEEKILWAEAWDEFRVNYQPNEAEIDAEVSQRRGTYAEVFEWNAERKNIVIYSLPFYLWDIFLMMILGMALFKLGILQGERNLSFYKKLAFISFAIGLSVNFIELYLFTSSGFDYRYSRVFLSSYDLGRLGMALGYISVINIVIKADVFKVIRQKLQNVGRMALTNYILNSIICMVLFTGAGFGLVNELSRANLYLVVLAIWVFQIYFSGYWLKRYQAGPLEWLWRNMTYKRTFQLKRRI</sequence>
<feature type="transmembrane region" description="Helical" evidence="1">
    <location>
        <begin position="309"/>
        <end position="328"/>
    </location>
</feature>
<feature type="transmembrane region" description="Helical" evidence="1">
    <location>
        <begin position="142"/>
        <end position="160"/>
    </location>
</feature>
<accession>A0A368BQ13</accession>
<comment type="caution">
    <text evidence="3">The sequence shown here is derived from an EMBL/GenBank/DDBJ whole genome shotgun (WGS) entry which is preliminary data.</text>
</comment>
<feature type="domain" description="DUF418" evidence="2">
    <location>
        <begin position="253"/>
        <end position="413"/>
    </location>
</feature>
<dbReference type="Pfam" id="PF04235">
    <property type="entry name" value="DUF418"/>
    <property type="match status" value="1"/>
</dbReference>
<dbReference type="InterPro" id="IPR052529">
    <property type="entry name" value="Bact_Transport_Assoc"/>
</dbReference>
<protein>
    <submittedName>
        <fullName evidence="3">DUF418 domain-containing protein</fullName>
    </submittedName>
</protein>
<dbReference type="InterPro" id="IPR007349">
    <property type="entry name" value="DUF418"/>
</dbReference>
<evidence type="ECO:0000313" key="3">
    <source>
        <dbReference type="EMBL" id="RCL39175.1"/>
    </source>
</evidence>
<keyword evidence="1" id="KW-0472">Membrane</keyword>
<gene>
    <name evidence="3" type="ORF">DBW97_00165</name>
</gene>
<dbReference type="AlphaFoldDB" id="A0A368BQ13"/>
<feature type="transmembrane region" description="Helical" evidence="1">
    <location>
        <begin position="20"/>
        <end position="41"/>
    </location>
</feature>
<feature type="transmembrane region" description="Helical" evidence="1">
    <location>
        <begin position="238"/>
        <end position="259"/>
    </location>
</feature>
<dbReference type="PANTHER" id="PTHR30590:SF2">
    <property type="entry name" value="INNER MEMBRANE PROTEIN"/>
    <property type="match status" value="1"/>
</dbReference>
<feature type="transmembrane region" description="Helical" evidence="1">
    <location>
        <begin position="120"/>
        <end position="135"/>
    </location>
</feature>
<evidence type="ECO:0000256" key="1">
    <source>
        <dbReference type="SAM" id="Phobius"/>
    </source>
</evidence>
<keyword evidence="1" id="KW-1133">Transmembrane helix</keyword>
<dbReference type="EMBL" id="QOPD01000001">
    <property type="protein sequence ID" value="RCL39175.1"/>
    <property type="molecule type" value="Genomic_DNA"/>
</dbReference>